<dbReference type="Proteomes" id="UP000030766">
    <property type="component" value="Unassembled WGS sequence"/>
</dbReference>
<dbReference type="AlphaFoldDB" id="W9JBD9"/>
<reference evidence="1" key="2">
    <citation type="submission" date="2012-06" db="EMBL/GenBank/DDBJ databases">
        <title>Annotation of the Genome Sequence of Fusarium oxysporum Fo47.</title>
        <authorList>
            <consortium name="The Broad Institute Genomics Platform"/>
            <person name="Ma L.-J."/>
            <person name="Corby-Kistler H."/>
            <person name="Broz K."/>
            <person name="Gale L.R."/>
            <person name="Jonkers W."/>
            <person name="O'Donnell K."/>
            <person name="Ploetz R."/>
            <person name="Steinberg C."/>
            <person name="Schwartz D.C."/>
            <person name="VanEtten H."/>
            <person name="Zhou S."/>
            <person name="Young S.K."/>
            <person name="Zeng Q."/>
            <person name="Gargeya S."/>
            <person name="Fitzgerald M."/>
            <person name="Abouelleil A."/>
            <person name="Alvarado L."/>
            <person name="Chapman S.B."/>
            <person name="Gainer-Dewar J."/>
            <person name="Goldberg J."/>
            <person name="Griggs A."/>
            <person name="Gujja S."/>
            <person name="Hansen M."/>
            <person name="Howarth C."/>
            <person name="Imamovic A."/>
            <person name="Ireland A."/>
            <person name="Larimer J."/>
            <person name="McCowan C."/>
            <person name="Murphy C."/>
            <person name="Pearson M."/>
            <person name="Poon T.W."/>
            <person name="Priest M."/>
            <person name="Roberts A."/>
            <person name="Saif S."/>
            <person name="Shea T."/>
            <person name="Sykes S."/>
            <person name="Wortman J."/>
            <person name="Nusbaum C."/>
            <person name="Birren B."/>
        </authorList>
    </citation>
    <scope>NUCLEOTIDE SEQUENCE</scope>
    <source>
        <strain evidence="1">Fo47</strain>
    </source>
</reference>
<dbReference type="EMBL" id="JH717963">
    <property type="protein sequence ID" value="EWZ27759.1"/>
    <property type="molecule type" value="Genomic_DNA"/>
</dbReference>
<gene>
    <name evidence="1" type="ORF">FOZG_18525</name>
</gene>
<dbReference type="HOGENOM" id="CLU_2671192_0_0_1"/>
<accession>W9JBD9</accession>
<name>W9JBD9_FUSOX</name>
<evidence type="ECO:0000313" key="1">
    <source>
        <dbReference type="EMBL" id="EWZ27759.1"/>
    </source>
</evidence>
<organism evidence="1">
    <name type="scientific">Fusarium oxysporum Fo47</name>
    <dbReference type="NCBI Taxonomy" id="660027"/>
    <lineage>
        <taxon>Eukaryota</taxon>
        <taxon>Fungi</taxon>
        <taxon>Dikarya</taxon>
        <taxon>Ascomycota</taxon>
        <taxon>Pezizomycotina</taxon>
        <taxon>Sordariomycetes</taxon>
        <taxon>Hypocreomycetidae</taxon>
        <taxon>Hypocreales</taxon>
        <taxon>Nectriaceae</taxon>
        <taxon>Fusarium</taxon>
        <taxon>Fusarium oxysporum species complex</taxon>
    </lineage>
</organism>
<proteinExistence type="predicted"/>
<dbReference type="VEuPathDB" id="FungiDB:FOZG_18525"/>
<reference evidence="1" key="1">
    <citation type="submission" date="2011-06" db="EMBL/GenBank/DDBJ databases">
        <title>The Genome Sequence of Fusarium oxysporum Fo47.</title>
        <authorList>
            <consortium name="The Broad Institute Genome Sequencing Platform"/>
            <person name="Ma L.-J."/>
            <person name="Gale L.R."/>
            <person name="Schwartz D.C."/>
            <person name="Zhou S."/>
            <person name="Corby-Kistler H."/>
            <person name="Young S.K."/>
            <person name="Zeng Q."/>
            <person name="Gargeya S."/>
            <person name="Fitzgerald M."/>
            <person name="Haas B."/>
            <person name="Abouelleil A."/>
            <person name="Alvarado L."/>
            <person name="Arachchi H.M."/>
            <person name="Berlin A."/>
            <person name="Brown A."/>
            <person name="Chapman S.B."/>
            <person name="Chen Z."/>
            <person name="Dunbar C."/>
            <person name="Freedman E."/>
            <person name="Gearin G."/>
            <person name="Gellesch M."/>
            <person name="Goldberg J."/>
            <person name="Griggs A."/>
            <person name="Gujja S."/>
            <person name="Heiman D."/>
            <person name="Howarth C."/>
            <person name="Larson L."/>
            <person name="Lui A."/>
            <person name="MacDonald P.J.P."/>
            <person name="Mehta T."/>
            <person name="Montmayeur A."/>
            <person name="Murphy C."/>
            <person name="Neiman D."/>
            <person name="Pearson M."/>
            <person name="Priest M."/>
            <person name="Roberts A."/>
            <person name="Saif S."/>
            <person name="Shea T."/>
            <person name="Shenoy N."/>
            <person name="Sisk P."/>
            <person name="Stolte C."/>
            <person name="Sykes S."/>
            <person name="Wortman J."/>
            <person name="Nusbaum C."/>
            <person name="Birren B."/>
        </authorList>
    </citation>
    <scope>NUCLEOTIDE SEQUENCE [LARGE SCALE GENOMIC DNA]</scope>
    <source>
        <strain evidence="1">Fo47</strain>
    </source>
</reference>
<protein>
    <submittedName>
        <fullName evidence="1">Uncharacterized protein</fullName>
    </submittedName>
</protein>
<sequence>MFEKVAPRQVSRPSLQDALRIGCKVIFREGLPERTEALCLFLAPIISVIADDFSEGYRAWAKKASVQSPTGALGR</sequence>